<dbReference type="STRING" id="128780.AOT14_05300"/>
<protein>
    <submittedName>
        <fullName evidence="1">Uncharacterized protein</fullName>
    </submittedName>
</protein>
<proteinExistence type="predicted"/>
<dbReference type="Proteomes" id="UP000061010">
    <property type="component" value="Chromosome"/>
</dbReference>
<evidence type="ECO:0000313" key="1">
    <source>
        <dbReference type="EMBL" id="ALJ26975.1"/>
    </source>
</evidence>
<keyword evidence="2" id="KW-1185">Reference proteome</keyword>
<dbReference type="OrthoDB" id="7107864at2"/>
<accession>A0A0S1AVZ9</accession>
<evidence type="ECO:0000313" key="2">
    <source>
        <dbReference type="Proteomes" id="UP000061010"/>
    </source>
</evidence>
<gene>
    <name evidence="1" type="ORF">AOT14_05300</name>
</gene>
<sequence>MPISFAVDGDYVVWTQQFASPTVYLDTYAIREISESTQLTTRFAEAIKRKNGTWLLAPLSMGEFAVFKDPRHCAQAEILLAQVVPHIYLFETKPLSEEGDGGLSQRSRPRPDAKNLDWFSQRFCQVGSLQDVFQGMFQLVHDRREEMLECLNGAALPIKATFERYRQAESYRANAKAAPLGNGRSRQFVIAGELSRDFVLDINANISRNDALDFMHAVDAVDYCDLVLLDKAWERRVNGLRKRIAEEGVDMPIARCFSKSNNGIEAFLDAIERWP</sequence>
<reference evidence="1 2" key="1">
    <citation type="journal article" date="2015" name="Genome Announc.">
        <title>Complete Genome Sequencing of Stenotrophomonas acidaminiphila ZAC14D2_NAIMI4_2, a Multidrug-Resistant Strain Isolated from Sediments of a Polluted River in Mexico, Uncovers New Antibiotic Resistance Genes and a Novel Class-II Lasso Peptide Biosynthesis Gene Cluster.</title>
        <authorList>
            <person name="Vinuesa P."/>
            <person name="Ochoa-Sanchez L.E."/>
        </authorList>
    </citation>
    <scope>NUCLEOTIDE SEQUENCE [LARGE SCALE GENOMIC DNA]</scope>
    <source>
        <strain evidence="1 2">ZAC14D2_NAIMI4_2</strain>
    </source>
</reference>
<dbReference type="EMBL" id="CP012900">
    <property type="protein sequence ID" value="ALJ26975.1"/>
    <property type="molecule type" value="Genomic_DNA"/>
</dbReference>
<dbReference type="AlphaFoldDB" id="A0A0S1AVZ9"/>
<dbReference type="PATRIC" id="fig|128780.6.peg.540"/>
<dbReference type="KEGG" id="sacz:AOT14_05300"/>
<name>A0A0S1AVZ9_9GAMM</name>
<organism evidence="1 2">
    <name type="scientific">Stenotrophomonas acidaminiphila</name>
    <dbReference type="NCBI Taxonomy" id="128780"/>
    <lineage>
        <taxon>Bacteria</taxon>
        <taxon>Pseudomonadati</taxon>
        <taxon>Pseudomonadota</taxon>
        <taxon>Gammaproteobacteria</taxon>
        <taxon>Lysobacterales</taxon>
        <taxon>Lysobacteraceae</taxon>
        <taxon>Stenotrophomonas</taxon>
    </lineage>
</organism>